<dbReference type="Pfam" id="PF02580">
    <property type="entry name" value="Tyr_Deacylase"/>
    <property type="match status" value="1"/>
</dbReference>
<evidence type="ECO:0000256" key="2">
    <source>
        <dbReference type="HAMAP-Rule" id="MF_00518"/>
    </source>
</evidence>
<dbReference type="HAMAP" id="MF_00518">
    <property type="entry name" value="Deacylase_Dtd"/>
    <property type="match status" value="1"/>
</dbReference>
<comment type="catalytic activity">
    <reaction evidence="2">
        <text>glycyl-tRNA(Ala) + H2O = tRNA(Ala) + glycine + H(+)</text>
        <dbReference type="Rhea" id="RHEA:53744"/>
        <dbReference type="Rhea" id="RHEA-COMP:9657"/>
        <dbReference type="Rhea" id="RHEA-COMP:13640"/>
        <dbReference type="ChEBI" id="CHEBI:15377"/>
        <dbReference type="ChEBI" id="CHEBI:15378"/>
        <dbReference type="ChEBI" id="CHEBI:57305"/>
        <dbReference type="ChEBI" id="CHEBI:78442"/>
        <dbReference type="ChEBI" id="CHEBI:78522"/>
    </reaction>
</comment>
<proteinExistence type="inferred from homology"/>
<dbReference type="GO" id="GO:0005737">
    <property type="term" value="C:cytoplasm"/>
    <property type="evidence" value="ECO:0007669"/>
    <property type="project" value="UniProtKB-SubCell"/>
</dbReference>
<comment type="similarity">
    <text evidence="1 2">Belongs to the DTD family.</text>
</comment>
<dbReference type="EC" id="3.1.1.96" evidence="2"/>
<dbReference type="PANTHER" id="PTHR10472">
    <property type="entry name" value="D-TYROSYL-TRNA TYR DEACYLASE"/>
    <property type="match status" value="1"/>
</dbReference>
<comment type="caution">
    <text evidence="3">The sequence shown here is derived from an EMBL/GenBank/DDBJ whole genome shotgun (WGS) entry which is preliminary data.</text>
</comment>
<dbReference type="RefSeq" id="WP_068752727.1">
    <property type="nucleotide sequence ID" value="NZ_MBQD01000026.1"/>
</dbReference>
<dbReference type="GO" id="GO:0051500">
    <property type="term" value="F:D-tyrosyl-tRNA(Tyr) deacylase activity"/>
    <property type="evidence" value="ECO:0007669"/>
    <property type="project" value="TreeGrafter"/>
</dbReference>
<evidence type="ECO:0000313" key="3">
    <source>
        <dbReference type="EMBL" id="OCL31491.1"/>
    </source>
</evidence>
<feature type="short sequence motif" description="Gly-cisPro motif, important for rejection of L-amino acids" evidence="2">
    <location>
        <begin position="133"/>
        <end position="134"/>
    </location>
</feature>
<dbReference type="EMBL" id="MBQD01000026">
    <property type="protein sequence ID" value="OCL31491.1"/>
    <property type="molecule type" value="Genomic_DNA"/>
</dbReference>
<dbReference type="NCBIfam" id="TIGR00256">
    <property type="entry name" value="D-aminoacyl-tRNA deacylase"/>
    <property type="match status" value="1"/>
</dbReference>
<comment type="subcellular location">
    <subcellularLocation>
        <location evidence="2">Cytoplasm</location>
    </subcellularLocation>
</comment>
<comment type="subunit">
    <text evidence="2">Homodimer.</text>
</comment>
<dbReference type="Proteomes" id="UP000093501">
    <property type="component" value="Unassembled WGS sequence"/>
</dbReference>
<comment type="catalytic activity">
    <reaction evidence="2">
        <text>a D-aminoacyl-tRNA + H2O = a tRNA + a D-alpha-amino acid + H(+)</text>
        <dbReference type="Rhea" id="RHEA:13953"/>
        <dbReference type="Rhea" id="RHEA-COMP:10123"/>
        <dbReference type="Rhea" id="RHEA-COMP:10124"/>
        <dbReference type="ChEBI" id="CHEBI:15377"/>
        <dbReference type="ChEBI" id="CHEBI:15378"/>
        <dbReference type="ChEBI" id="CHEBI:59871"/>
        <dbReference type="ChEBI" id="CHEBI:78442"/>
        <dbReference type="ChEBI" id="CHEBI:79333"/>
        <dbReference type="EC" id="3.1.1.96"/>
    </reaction>
</comment>
<dbReference type="GO" id="GO:0106026">
    <property type="term" value="F:Gly-tRNA(Ala) deacylase activity"/>
    <property type="evidence" value="ECO:0007669"/>
    <property type="project" value="UniProtKB-UniRule"/>
</dbReference>
<keyword evidence="2" id="KW-0694">RNA-binding</keyword>
<keyword evidence="2" id="KW-0820">tRNA-binding</keyword>
<dbReference type="InterPro" id="IPR023509">
    <property type="entry name" value="DTD-like_sf"/>
</dbReference>
<protein>
    <recommendedName>
        <fullName evidence="2">D-aminoacyl-tRNA deacylase</fullName>
        <shortName evidence="2">DTD</shortName>
        <ecNumber evidence="2">3.1.1.96</ecNumber>
    </recommendedName>
    <alternativeName>
        <fullName evidence="2">Gly-tRNA(Ala) deacylase</fullName>
        <ecNumber evidence="2">3.1.1.-</ecNumber>
    </alternativeName>
</protein>
<dbReference type="GO" id="GO:0000049">
    <property type="term" value="F:tRNA binding"/>
    <property type="evidence" value="ECO:0007669"/>
    <property type="project" value="UniProtKB-UniRule"/>
</dbReference>
<dbReference type="InterPro" id="IPR003732">
    <property type="entry name" value="Daa-tRNA_deacyls_DTD"/>
</dbReference>
<dbReference type="FunFam" id="3.50.80.10:FF:000001">
    <property type="entry name" value="D-aminoacyl-tRNA deacylase"/>
    <property type="match status" value="1"/>
</dbReference>
<sequence>MRVVVTRVAEASVEVDGEVVGRLGRPGLLVLAGVGHDDTADDAAALARKIWGLRILDGELSASDVGAPLLVVSQFTLHASTRKGRRPSWSRAAPGHVGEPLVEQLCRDLEALGAHVERGRFGAHMRVASVNDGPVTILIDTKDWD</sequence>
<comment type="function">
    <text evidence="2">An aminoacyl-tRNA editing enzyme that deacylates mischarged D-aminoacyl-tRNAs. Also deacylates mischarged glycyl-tRNA(Ala), protecting cells against glycine mischarging by AlaRS. Acts via tRNA-based rather than protein-based catalysis; rejects L-amino acids rather than detecting D-amino acids in the active site. By recycling D-aminoacyl-tRNA to D-amino acids and free tRNA molecules, this enzyme counteracts the toxicity associated with the formation of D-aminoacyl-tRNA entities in vivo and helps enforce protein L-homochirality.</text>
</comment>
<keyword evidence="4" id="KW-1185">Reference proteome</keyword>
<dbReference type="AlphaFoldDB" id="A0A1C0AHK6"/>
<organism evidence="3 4">
    <name type="scientific">Tessaracoccus lapidicaptus</name>
    <dbReference type="NCBI Taxonomy" id="1427523"/>
    <lineage>
        <taxon>Bacteria</taxon>
        <taxon>Bacillati</taxon>
        <taxon>Actinomycetota</taxon>
        <taxon>Actinomycetes</taxon>
        <taxon>Propionibacteriales</taxon>
        <taxon>Propionibacteriaceae</taxon>
        <taxon>Tessaracoccus</taxon>
    </lineage>
</organism>
<gene>
    <name evidence="2" type="primary">dtd</name>
    <name evidence="3" type="ORF">BCR15_10075</name>
</gene>
<dbReference type="GO" id="GO:0043908">
    <property type="term" value="F:Ser(Gly)-tRNA(Ala) hydrolase activity"/>
    <property type="evidence" value="ECO:0007669"/>
    <property type="project" value="UniProtKB-UniRule"/>
</dbReference>
<dbReference type="SUPFAM" id="SSF69500">
    <property type="entry name" value="DTD-like"/>
    <property type="match status" value="1"/>
</dbReference>
<accession>A0A1C0AHK6</accession>
<keyword evidence="2" id="KW-0378">Hydrolase</keyword>
<name>A0A1C0AHK6_9ACTN</name>
<dbReference type="EC" id="3.1.1.-" evidence="2"/>
<reference evidence="4" key="1">
    <citation type="submission" date="2016-07" db="EMBL/GenBank/DDBJ databases">
        <authorList>
            <person name="Florea S."/>
            <person name="Webb J.S."/>
            <person name="Jaromczyk J."/>
            <person name="Schardl C.L."/>
        </authorList>
    </citation>
    <scope>NUCLEOTIDE SEQUENCE [LARGE SCALE GENOMIC DNA]</scope>
    <source>
        <strain evidence="4">IPBSL-7</strain>
    </source>
</reference>
<dbReference type="PANTHER" id="PTHR10472:SF5">
    <property type="entry name" value="D-AMINOACYL-TRNA DEACYLASE 1"/>
    <property type="match status" value="1"/>
</dbReference>
<evidence type="ECO:0000256" key="1">
    <source>
        <dbReference type="ARBA" id="ARBA00009673"/>
    </source>
</evidence>
<dbReference type="Gene3D" id="3.50.80.10">
    <property type="entry name" value="D-tyrosyl-tRNA(Tyr) deacylase"/>
    <property type="match status" value="1"/>
</dbReference>
<comment type="domain">
    <text evidence="2">A Gly-cisPro motif from one monomer fits into the active site of the other monomer to allow specific chiral rejection of L-amino acids.</text>
</comment>
<keyword evidence="2" id="KW-0963">Cytoplasm</keyword>
<dbReference type="GO" id="GO:0019478">
    <property type="term" value="P:D-amino acid catabolic process"/>
    <property type="evidence" value="ECO:0007669"/>
    <property type="project" value="UniProtKB-UniRule"/>
</dbReference>
<evidence type="ECO:0000313" key="4">
    <source>
        <dbReference type="Proteomes" id="UP000093501"/>
    </source>
</evidence>